<keyword evidence="2" id="KW-0812">Transmembrane</keyword>
<dbReference type="InParanoid" id="A0A316W726"/>
<dbReference type="OrthoDB" id="10299819at2759"/>
<reference evidence="3 4" key="1">
    <citation type="journal article" date="2018" name="Mol. Biol. Evol.">
        <title>Broad Genomic Sampling Reveals a Smut Pathogenic Ancestry of the Fungal Clade Ustilaginomycotina.</title>
        <authorList>
            <person name="Kijpornyongpan T."/>
            <person name="Mondo S.J."/>
            <person name="Barry K."/>
            <person name="Sandor L."/>
            <person name="Lee J."/>
            <person name="Lipzen A."/>
            <person name="Pangilinan J."/>
            <person name="LaButti K."/>
            <person name="Hainaut M."/>
            <person name="Henrissat B."/>
            <person name="Grigoriev I.V."/>
            <person name="Spatafora J.W."/>
            <person name="Aime M.C."/>
        </authorList>
    </citation>
    <scope>NUCLEOTIDE SEQUENCE [LARGE SCALE GENOMIC DNA]</scope>
    <source>
        <strain evidence="3 4">MCA 4658</strain>
    </source>
</reference>
<keyword evidence="2" id="KW-1133">Transmembrane helix</keyword>
<proteinExistence type="predicted"/>
<organism evidence="3 4">
    <name type="scientific">Ceraceosorus guamensis</name>
    <dbReference type="NCBI Taxonomy" id="1522189"/>
    <lineage>
        <taxon>Eukaryota</taxon>
        <taxon>Fungi</taxon>
        <taxon>Dikarya</taxon>
        <taxon>Basidiomycota</taxon>
        <taxon>Ustilaginomycotina</taxon>
        <taxon>Exobasidiomycetes</taxon>
        <taxon>Ceraceosorales</taxon>
        <taxon>Ceraceosoraceae</taxon>
        <taxon>Ceraceosorus</taxon>
    </lineage>
</organism>
<dbReference type="RefSeq" id="XP_025372880.1">
    <property type="nucleotide sequence ID" value="XM_025516822.1"/>
</dbReference>
<gene>
    <name evidence="3" type="ORF">IE81DRAFT_363951</name>
</gene>
<name>A0A316W726_9BASI</name>
<evidence type="ECO:0000313" key="3">
    <source>
        <dbReference type="EMBL" id="PWN45720.1"/>
    </source>
</evidence>
<dbReference type="AlphaFoldDB" id="A0A316W726"/>
<dbReference type="GeneID" id="37038692"/>
<feature type="region of interest" description="Disordered" evidence="1">
    <location>
        <begin position="198"/>
        <end position="228"/>
    </location>
</feature>
<evidence type="ECO:0000313" key="4">
    <source>
        <dbReference type="Proteomes" id="UP000245783"/>
    </source>
</evidence>
<dbReference type="EMBL" id="KZ819354">
    <property type="protein sequence ID" value="PWN45720.1"/>
    <property type="molecule type" value="Genomic_DNA"/>
</dbReference>
<protein>
    <submittedName>
        <fullName evidence="3">Uncharacterized protein</fullName>
    </submittedName>
</protein>
<sequence length="228" mass="24807">MSQSYQPKVLGAPVIRRPLGPLRALLTGLGLGCSLTALVGYVWLARGQAEERREIAVALQELKDGASQHRATQEKLKSLERSLVATREASDTKDAALTRARDLRTLHGGLADEVVELKERLMQCETHLAQALQSSPVYLLAQARAEELAGRSWLQRTGGLNEGLVVQAPAPSTLSLRSVIDQMHGWVPARLRVDRKDKEAAKFAPSQKVSPAVDPIRAASADESRPAR</sequence>
<dbReference type="Proteomes" id="UP000245783">
    <property type="component" value="Unassembled WGS sequence"/>
</dbReference>
<evidence type="ECO:0000256" key="2">
    <source>
        <dbReference type="SAM" id="Phobius"/>
    </source>
</evidence>
<keyword evidence="2" id="KW-0472">Membrane</keyword>
<accession>A0A316W726</accession>
<keyword evidence="4" id="KW-1185">Reference proteome</keyword>
<feature type="transmembrane region" description="Helical" evidence="2">
    <location>
        <begin position="24"/>
        <end position="44"/>
    </location>
</feature>
<evidence type="ECO:0000256" key="1">
    <source>
        <dbReference type="SAM" id="MobiDB-lite"/>
    </source>
</evidence>